<sequence>MSESRKKQLGRYRTIFIEEQEMEPVEYLKVMDSMFYGLTRREFMGLAYDFAQKNNIAHPLNWDKNRSAGNEWFMAYNCRHPGISLRKPEPTTIARARSFNRPASTIYNMDETGIQATTNKLPRILSVCGKKQVGIISSAERGKLTTKVHARESYDAPPRTQATCTGNGLSNGEAFLQWLHFSVEHVRSNNEKKILLLLENHESHKYYPALQFTADNNVLPQDRMPSADSSLLAYGPTYNPNNFGDEDYAPALVTEREVNEKNCEEIGMAKNSCSNIVSDTIPTLEAEAGPSKVCASSLKDIRPLPTVQQKMKLVENAKQGTTGNISVKKRLLAMKSVKHGEKTESEYRCQICEVPYDDPPTED</sequence>
<dbReference type="Proteomes" id="UP001159363">
    <property type="component" value="Chromosome 3"/>
</dbReference>
<protein>
    <recommendedName>
        <fullName evidence="3">DDE-1 domain-containing protein</fullName>
    </recommendedName>
</protein>
<comment type="caution">
    <text evidence="1">The sequence shown here is derived from an EMBL/GenBank/DDBJ whole genome shotgun (WGS) entry which is preliminary data.</text>
</comment>
<organism evidence="1 2">
    <name type="scientific">Dryococelus australis</name>
    <dbReference type="NCBI Taxonomy" id="614101"/>
    <lineage>
        <taxon>Eukaryota</taxon>
        <taxon>Metazoa</taxon>
        <taxon>Ecdysozoa</taxon>
        <taxon>Arthropoda</taxon>
        <taxon>Hexapoda</taxon>
        <taxon>Insecta</taxon>
        <taxon>Pterygota</taxon>
        <taxon>Neoptera</taxon>
        <taxon>Polyneoptera</taxon>
        <taxon>Phasmatodea</taxon>
        <taxon>Verophasmatodea</taxon>
        <taxon>Anareolatae</taxon>
        <taxon>Phasmatidae</taxon>
        <taxon>Eurycanthinae</taxon>
        <taxon>Dryococelus</taxon>
    </lineage>
</organism>
<evidence type="ECO:0000313" key="2">
    <source>
        <dbReference type="Proteomes" id="UP001159363"/>
    </source>
</evidence>
<proteinExistence type="predicted"/>
<keyword evidence="2" id="KW-1185">Reference proteome</keyword>
<reference evidence="1 2" key="1">
    <citation type="submission" date="2023-02" db="EMBL/GenBank/DDBJ databases">
        <title>LHISI_Scaffold_Assembly.</title>
        <authorList>
            <person name="Stuart O.P."/>
            <person name="Cleave R."/>
            <person name="Magrath M.J.L."/>
            <person name="Mikheyev A.S."/>
        </authorList>
    </citation>
    <scope>NUCLEOTIDE SEQUENCE [LARGE SCALE GENOMIC DNA]</scope>
    <source>
        <strain evidence="1">Daus_M_001</strain>
        <tissue evidence="1">Leg muscle</tissue>
    </source>
</reference>
<name>A0ABQ9HYX5_9NEOP</name>
<evidence type="ECO:0008006" key="3">
    <source>
        <dbReference type="Google" id="ProtNLM"/>
    </source>
</evidence>
<gene>
    <name evidence="1" type="ORF">PR048_008779</name>
</gene>
<dbReference type="EMBL" id="JARBHB010000003">
    <property type="protein sequence ID" value="KAJ8889281.1"/>
    <property type="molecule type" value="Genomic_DNA"/>
</dbReference>
<evidence type="ECO:0000313" key="1">
    <source>
        <dbReference type="EMBL" id="KAJ8889281.1"/>
    </source>
</evidence>
<accession>A0ABQ9HYX5</accession>